<dbReference type="EMBL" id="CP043619">
    <property type="protein sequence ID" value="QEP30356.1"/>
    <property type="molecule type" value="Genomic_DNA"/>
</dbReference>
<dbReference type="AlphaFoldDB" id="A0A5C2H391"/>
<keyword evidence="3" id="KW-1185">Reference proteome</keyword>
<dbReference type="InterPro" id="IPR032701">
    <property type="entry name" value="Prok-E2_B_dom"/>
</dbReference>
<name>A0A5C2H391_9RHOB</name>
<evidence type="ECO:0000313" key="3">
    <source>
        <dbReference type="Proteomes" id="UP000237655"/>
    </source>
</evidence>
<evidence type="ECO:0000259" key="1">
    <source>
        <dbReference type="Pfam" id="PF14461"/>
    </source>
</evidence>
<protein>
    <recommendedName>
        <fullName evidence="1">Prokaryotic E2 family B domain-containing protein</fullName>
    </recommendedName>
</protein>
<evidence type="ECO:0000313" key="2">
    <source>
        <dbReference type="EMBL" id="QEP30356.1"/>
    </source>
</evidence>
<organism evidence="2 3">
    <name type="scientific">Pukyongiella litopenaei</name>
    <dbReference type="NCBI Taxonomy" id="2605946"/>
    <lineage>
        <taxon>Bacteria</taxon>
        <taxon>Pseudomonadati</taxon>
        <taxon>Pseudomonadota</taxon>
        <taxon>Alphaproteobacteria</taxon>
        <taxon>Rhodobacterales</taxon>
        <taxon>Paracoccaceae</taxon>
        <taxon>Pukyongiella</taxon>
    </lineage>
</organism>
<dbReference type="Proteomes" id="UP000237655">
    <property type="component" value="Plasmid p1"/>
</dbReference>
<dbReference type="KEGG" id="thas:C6Y53_19185"/>
<geneLocation type="plasmid" evidence="2 3">
    <name>p1</name>
</geneLocation>
<reference evidence="2 3" key="1">
    <citation type="submission" date="2019-09" db="EMBL/GenBank/DDBJ databases">
        <title>Novel bacterium SH-1.</title>
        <authorList>
            <person name="Kim Y.-S."/>
            <person name="Kim K.-H."/>
        </authorList>
    </citation>
    <scope>NUCLEOTIDE SEQUENCE [LARGE SCALE GENOMIC DNA]</scope>
    <source>
        <strain evidence="2 3">SH-1</strain>
        <plasmid evidence="2 3">p1</plasmid>
    </source>
</reference>
<sequence length="271" mass="30996">MPETEFSDGRDTNRRHALLAVERALREHVGPSLARLEYADIRSTYPDRHYSDGWRFSVAFTDGKTRRIELVVSEVFPSIPPRAALVDRPDYLTWPHIEHDGILCLLNNLSEVDPNNPGAVALNIVNRAVRLVEELVEGKIVERDFREEFLTYWFYGASSSVRDVVTLFDPPRSSCIVRSCTHDGVTYVGRDDDDLVRWISNRFGEKAGRRLLNRTKPVVMVTVFLRLFRNGHPFSIFGKAIHEISIWDWHALSRSFAAQLSKSDHSAFSPS</sequence>
<feature type="domain" description="Prokaryotic E2 family B" evidence="1">
    <location>
        <begin position="54"/>
        <end position="153"/>
    </location>
</feature>
<dbReference type="Pfam" id="PF14461">
    <property type="entry name" value="Prok-E2_B"/>
    <property type="match status" value="1"/>
</dbReference>
<proteinExistence type="predicted"/>
<accession>A0A5C2H391</accession>
<keyword evidence="2" id="KW-0614">Plasmid</keyword>
<gene>
    <name evidence="2" type="ORF">C6Y53_19185</name>
</gene>